<keyword evidence="6" id="KW-1185">Reference proteome</keyword>
<dbReference type="Pfam" id="PF12833">
    <property type="entry name" value="HTH_18"/>
    <property type="match status" value="1"/>
</dbReference>
<dbReference type="InterPro" id="IPR014710">
    <property type="entry name" value="RmlC-like_jellyroll"/>
</dbReference>
<dbReference type="AlphaFoldDB" id="A0A5C5XCG6"/>
<evidence type="ECO:0000256" key="3">
    <source>
        <dbReference type="ARBA" id="ARBA00023163"/>
    </source>
</evidence>
<organism evidence="5 6">
    <name type="scientific">Rubinisphaera italica</name>
    <dbReference type="NCBI Taxonomy" id="2527969"/>
    <lineage>
        <taxon>Bacteria</taxon>
        <taxon>Pseudomonadati</taxon>
        <taxon>Planctomycetota</taxon>
        <taxon>Planctomycetia</taxon>
        <taxon>Planctomycetales</taxon>
        <taxon>Planctomycetaceae</taxon>
        <taxon>Rubinisphaera</taxon>
    </lineage>
</organism>
<dbReference type="InterPro" id="IPR018060">
    <property type="entry name" value="HTH_AraC"/>
</dbReference>
<dbReference type="InterPro" id="IPR009057">
    <property type="entry name" value="Homeodomain-like_sf"/>
</dbReference>
<dbReference type="RefSeq" id="WP_146502443.1">
    <property type="nucleotide sequence ID" value="NZ_SJPG01000001.1"/>
</dbReference>
<evidence type="ECO:0000313" key="6">
    <source>
        <dbReference type="Proteomes" id="UP000316095"/>
    </source>
</evidence>
<gene>
    <name evidence="5" type="primary">btr_1</name>
    <name evidence="5" type="ORF">Pan54_10130</name>
</gene>
<name>A0A5C5XCG6_9PLAN</name>
<evidence type="ECO:0000256" key="1">
    <source>
        <dbReference type="ARBA" id="ARBA00023015"/>
    </source>
</evidence>
<dbReference type="SMART" id="SM00342">
    <property type="entry name" value="HTH_ARAC"/>
    <property type="match status" value="1"/>
</dbReference>
<keyword evidence="3" id="KW-0804">Transcription</keyword>
<accession>A0A5C5XCG6</accession>
<dbReference type="SUPFAM" id="SSF46689">
    <property type="entry name" value="Homeodomain-like"/>
    <property type="match status" value="2"/>
</dbReference>
<evidence type="ECO:0000256" key="2">
    <source>
        <dbReference type="ARBA" id="ARBA00023125"/>
    </source>
</evidence>
<dbReference type="InterPro" id="IPR018062">
    <property type="entry name" value="HTH_AraC-typ_CS"/>
</dbReference>
<dbReference type="OrthoDB" id="9807321at2"/>
<reference evidence="5 6" key="1">
    <citation type="submission" date="2019-02" db="EMBL/GenBank/DDBJ databases">
        <title>Deep-cultivation of Planctomycetes and their phenomic and genomic characterization uncovers novel biology.</title>
        <authorList>
            <person name="Wiegand S."/>
            <person name="Jogler M."/>
            <person name="Boedeker C."/>
            <person name="Pinto D."/>
            <person name="Vollmers J."/>
            <person name="Rivas-Marin E."/>
            <person name="Kohn T."/>
            <person name="Peeters S.H."/>
            <person name="Heuer A."/>
            <person name="Rast P."/>
            <person name="Oberbeckmann S."/>
            <person name="Bunk B."/>
            <person name="Jeske O."/>
            <person name="Meyerdierks A."/>
            <person name="Storesund J.E."/>
            <person name="Kallscheuer N."/>
            <person name="Luecker S."/>
            <person name="Lage O.M."/>
            <person name="Pohl T."/>
            <person name="Merkel B.J."/>
            <person name="Hornburger P."/>
            <person name="Mueller R.-W."/>
            <person name="Bruemmer F."/>
            <person name="Labrenz M."/>
            <person name="Spormann A.M."/>
            <person name="Op Den Camp H."/>
            <person name="Overmann J."/>
            <person name="Amann R."/>
            <person name="Jetten M.S.M."/>
            <person name="Mascher T."/>
            <person name="Medema M.H."/>
            <person name="Devos D.P."/>
            <person name="Kaster A.-K."/>
            <person name="Ovreas L."/>
            <person name="Rohde M."/>
            <person name="Galperin M.Y."/>
            <person name="Jogler C."/>
        </authorList>
    </citation>
    <scope>NUCLEOTIDE SEQUENCE [LARGE SCALE GENOMIC DNA]</scope>
    <source>
        <strain evidence="5 6">Pan54</strain>
    </source>
</reference>
<dbReference type="SUPFAM" id="SSF51215">
    <property type="entry name" value="Regulatory protein AraC"/>
    <property type="match status" value="1"/>
</dbReference>
<dbReference type="InterPro" id="IPR003313">
    <property type="entry name" value="AraC-bd"/>
</dbReference>
<dbReference type="PROSITE" id="PS00041">
    <property type="entry name" value="HTH_ARAC_FAMILY_1"/>
    <property type="match status" value="1"/>
</dbReference>
<feature type="domain" description="HTH araC/xylS-type" evidence="4">
    <location>
        <begin position="193"/>
        <end position="291"/>
    </location>
</feature>
<dbReference type="EMBL" id="SJPG01000001">
    <property type="protein sequence ID" value="TWT60299.1"/>
    <property type="molecule type" value="Genomic_DNA"/>
</dbReference>
<dbReference type="Gene3D" id="1.10.10.60">
    <property type="entry name" value="Homeodomain-like"/>
    <property type="match status" value="1"/>
</dbReference>
<dbReference type="PANTHER" id="PTHR43280">
    <property type="entry name" value="ARAC-FAMILY TRANSCRIPTIONAL REGULATOR"/>
    <property type="match status" value="1"/>
</dbReference>
<dbReference type="InterPro" id="IPR037923">
    <property type="entry name" value="HTH-like"/>
</dbReference>
<keyword evidence="1" id="KW-0805">Transcription regulation</keyword>
<dbReference type="GO" id="GO:0003700">
    <property type="term" value="F:DNA-binding transcription factor activity"/>
    <property type="evidence" value="ECO:0007669"/>
    <property type="project" value="InterPro"/>
</dbReference>
<proteinExistence type="predicted"/>
<evidence type="ECO:0000259" key="4">
    <source>
        <dbReference type="PROSITE" id="PS01124"/>
    </source>
</evidence>
<protein>
    <submittedName>
        <fullName evidence="5">HTH-type transcriptional activator Btr</fullName>
    </submittedName>
</protein>
<keyword evidence="2" id="KW-0238">DNA-binding</keyword>
<comment type="caution">
    <text evidence="5">The sequence shown here is derived from an EMBL/GenBank/DDBJ whole genome shotgun (WGS) entry which is preliminary data.</text>
</comment>
<sequence length="295" mass="33745">MAKQNQESQVEPTFVSQQVTDARRYYLNLNPDPNRPLSVVCGGVERMRPEYVVKRVDFPFYAIEIVVEGEGSLNLNGKMSPLGPGSVFAYGPGVQHTIQNDPQNRMRKYYVDLSGKQVETLLQETGLIPWRVMKIFAIHEFIDLFEMLDREAREDSSVSYAVCETLARLLLLKITQRTVANGGNLPRSFETYQRIRTHLEKHYLRLNTIEEAAQECHVSSIYLSRLFKKFAGAGAYQFLLRLKMNSAAELLLDEGLLVKQVAAHLGYPDAFQFSRAFKRIYGVPPKQLLDSRHLR</sequence>
<dbReference type="Pfam" id="PF02311">
    <property type="entry name" value="AraC_binding"/>
    <property type="match status" value="1"/>
</dbReference>
<dbReference type="PROSITE" id="PS01124">
    <property type="entry name" value="HTH_ARAC_FAMILY_2"/>
    <property type="match status" value="1"/>
</dbReference>
<evidence type="ECO:0000313" key="5">
    <source>
        <dbReference type="EMBL" id="TWT60299.1"/>
    </source>
</evidence>
<dbReference type="Gene3D" id="2.60.120.10">
    <property type="entry name" value="Jelly Rolls"/>
    <property type="match status" value="1"/>
</dbReference>
<dbReference type="GO" id="GO:0043565">
    <property type="term" value="F:sequence-specific DNA binding"/>
    <property type="evidence" value="ECO:0007669"/>
    <property type="project" value="InterPro"/>
</dbReference>
<dbReference type="PANTHER" id="PTHR43280:SF31">
    <property type="entry name" value="TRANSCRIPTIONAL REGULATORY PROTEIN"/>
    <property type="match status" value="1"/>
</dbReference>
<dbReference type="Proteomes" id="UP000316095">
    <property type="component" value="Unassembled WGS sequence"/>
</dbReference>